<evidence type="ECO:0008006" key="5">
    <source>
        <dbReference type="Google" id="ProtNLM"/>
    </source>
</evidence>
<dbReference type="AlphaFoldDB" id="A0A2U1NVB8"/>
<feature type="compositionally biased region" description="Basic and acidic residues" evidence="1">
    <location>
        <begin position="33"/>
        <end position="58"/>
    </location>
</feature>
<sequence length="101" mass="11322">MKFYLMTLLVLSSLLAYEVQGIRLGKVALSARNHQDGTKVGKHDSKPVTHGLAGKDKTSQNSSPEYSKHWKKEVINEQYPDVIDIAGMDYTPTRKKAPIHN</sequence>
<comment type="caution">
    <text evidence="3">The sequence shown here is derived from an EMBL/GenBank/DDBJ whole genome shotgun (WGS) entry which is preliminary data.</text>
</comment>
<accession>A0A2U1NVB8</accession>
<keyword evidence="4" id="KW-1185">Reference proteome</keyword>
<feature type="chain" id="PRO_5015763134" description="Secreted protein" evidence="2">
    <location>
        <begin position="22"/>
        <end position="101"/>
    </location>
</feature>
<evidence type="ECO:0000256" key="2">
    <source>
        <dbReference type="SAM" id="SignalP"/>
    </source>
</evidence>
<dbReference type="OrthoDB" id="1903945at2759"/>
<proteinExistence type="predicted"/>
<dbReference type="PANTHER" id="PTHR33743">
    <property type="entry name" value="PROTEIN GOLVEN 6-RELATED"/>
    <property type="match status" value="1"/>
</dbReference>
<feature type="signal peptide" evidence="2">
    <location>
        <begin position="1"/>
        <end position="21"/>
    </location>
</feature>
<dbReference type="Pfam" id="PF21529">
    <property type="entry name" value="GLV1-2"/>
    <property type="match status" value="1"/>
</dbReference>
<evidence type="ECO:0000256" key="1">
    <source>
        <dbReference type="SAM" id="MobiDB-lite"/>
    </source>
</evidence>
<reference evidence="3 4" key="1">
    <citation type="journal article" date="2018" name="Mol. Plant">
        <title>The genome of Artemisia annua provides insight into the evolution of Asteraceae family and artemisinin biosynthesis.</title>
        <authorList>
            <person name="Shen Q."/>
            <person name="Zhang L."/>
            <person name="Liao Z."/>
            <person name="Wang S."/>
            <person name="Yan T."/>
            <person name="Shi P."/>
            <person name="Liu M."/>
            <person name="Fu X."/>
            <person name="Pan Q."/>
            <person name="Wang Y."/>
            <person name="Lv Z."/>
            <person name="Lu X."/>
            <person name="Zhang F."/>
            <person name="Jiang W."/>
            <person name="Ma Y."/>
            <person name="Chen M."/>
            <person name="Hao X."/>
            <person name="Li L."/>
            <person name="Tang Y."/>
            <person name="Lv G."/>
            <person name="Zhou Y."/>
            <person name="Sun X."/>
            <person name="Brodelius P.E."/>
            <person name="Rose J.K.C."/>
            <person name="Tang K."/>
        </authorList>
    </citation>
    <scope>NUCLEOTIDE SEQUENCE [LARGE SCALE GENOMIC DNA]</scope>
    <source>
        <strain evidence="4">cv. Huhao1</strain>
        <tissue evidence="3">Leaf</tissue>
    </source>
</reference>
<dbReference type="PANTHER" id="PTHR33743:SF19">
    <property type="entry name" value="PROTEIN GOLVEN 6"/>
    <property type="match status" value="1"/>
</dbReference>
<dbReference type="InterPro" id="IPR049306">
    <property type="entry name" value="GLV1-2"/>
</dbReference>
<name>A0A2U1NVB8_ARTAN</name>
<organism evidence="3 4">
    <name type="scientific">Artemisia annua</name>
    <name type="common">Sweet wormwood</name>
    <dbReference type="NCBI Taxonomy" id="35608"/>
    <lineage>
        <taxon>Eukaryota</taxon>
        <taxon>Viridiplantae</taxon>
        <taxon>Streptophyta</taxon>
        <taxon>Embryophyta</taxon>
        <taxon>Tracheophyta</taxon>
        <taxon>Spermatophyta</taxon>
        <taxon>Magnoliopsida</taxon>
        <taxon>eudicotyledons</taxon>
        <taxon>Gunneridae</taxon>
        <taxon>Pentapetalae</taxon>
        <taxon>asterids</taxon>
        <taxon>campanulids</taxon>
        <taxon>Asterales</taxon>
        <taxon>Asteraceae</taxon>
        <taxon>Asteroideae</taxon>
        <taxon>Anthemideae</taxon>
        <taxon>Artemisiinae</taxon>
        <taxon>Artemisia</taxon>
    </lineage>
</organism>
<evidence type="ECO:0000313" key="4">
    <source>
        <dbReference type="Proteomes" id="UP000245207"/>
    </source>
</evidence>
<dbReference type="EMBL" id="PKPP01002124">
    <property type="protein sequence ID" value="PWA77465.1"/>
    <property type="molecule type" value="Genomic_DNA"/>
</dbReference>
<protein>
    <recommendedName>
        <fullName evidence="5">Secreted protein</fullName>
    </recommendedName>
</protein>
<gene>
    <name evidence="3" type="ORF">CTI12_AA224610</name>
</gene>
<feature type="region of interest" description="Disordered" evidence="1">
    <location>
        <begin position="33"/>
        <end position="72"/>
    </location>
</feature>
<evidence type="ECO:0000313" key="3">
    <source>
        <dbReference type="EMBL" id="PWA77465.1"/>
    </source>
</evidence>
<dbReference type="Proteomes" id="UP000245207">
    <property type="component" value="Unassembled WGS sequence"/>
</dbReference>
<keyword evidence="2" id="KW-0732">Signal</keyword>